<evidence type="ECO:0000313" key="2">
    <source>
        <dbReference type="Proteomes" id="UP000308600"/>
    </source>
</evidence>
<reference evidence="1 2" key="1">
    <citation type="journal article" date="2019" name="Nat. Ecol. Evol.">
        <title>Megaphylogeny resolves global patterns of mushroom evolution.</title>
        <authorList>
            <person name="Varga T."/>
            <person name="Krizsan K."/>
            <person name="Foldi C."/>
            <person name="Dima B."/>
            <person name="Sanchez-Garcia M."/>
            <person name="Sanchez-Ramirez S."/>
            <person name="Szollosi G.J."/>
            <person name="Szarkandi J.G."/>
            <person name="Papp V."/>
            <person name="Albert L."/>
            <person name="Andreopoulos W."/>
            <person name="Angelini C."/>
            <person name="Antonin V."/>
            <person name="Barry K.W."/>
            <person name="Bougher N.L."/>
            <person name="Buchanan P."/>
            <person name="Buyck B."/>
            <person name="Bense V."/>
            <person name="Catcheside P."/>
            <person name="Chovatia M."/>
            <person name="Cooper J."/>
            <person name="Damon W."/>
            <person name="Desjardin D."/>
            <person name="Finy P."/>
            <person name="Geml J."/>
            <person name="Haridas S."/>
            <person name="Hughes K."/>
            <person name="Justo A."/>
            <person name="Karasinski D."/>
            <person name="Kautmanova I."/>
            <person name="Kiss B."/>
            <person name="Kocsube S."/>
            <person name="Kotiranta H."/>
            <person name="LaButti K.M."/>
            <person name="Lechner B.E."/>
            <person name="Liimatainen K."/>
            <person name="Lipzen A."/>
            <person name="Lukacs Z."/>
            <person name="Mihaltcheva S."/>
            <person name="Morgado L.N."/>
            <person name="Niskanen T."/>
            <person name="Noordeloos M.E."/>
            <person name="Ohm R.A."/>
            <person name="Ortiz-Santana B."/>
            <person name="Ovrebo C."/>
            <person name="Racz N."/>
            <person name="Riley R."/>
            <person name="Savchenko A."/>
            <person name="Shiryaev A."/>
            <person name="Soop K."/>
            <person name="Spirin V."/>
            <person name="Szebenyi C."/>
            <person name="Tomsovsky M."/>
            <person name="Tulloss R.E."/>
            <person name="Uehling J."/>
            <person name="Grigoriev I.V."/>
            <person name="Vagvolgyi C."/>
            <person name="Papp T."/>
            <person name="Martin F.M."/>
            <person name="Miettinen O."/>
            <person name="Hibbett D.S."/>
            <person name="Nagy L.G."/>
        </authorList>
    </citation>
    <scope>NUCLEOTIDE SEQUENCE [LARGE SCALE GENOMIC DNA]</scope>
    <source>
        <strain evidence="1 2">NL-1719</strain>
    </source>
</reference>
<dbReference type="Proteomes" id="UP000308600">
    <property type="component" value="Unassembled WGS sequence"/>
</dbReference>
<gene>
    <name evidence="1" type="ORF">BDN72DRAFT_957825</name>
</gene>
<sequence>MVSLPDKDLVVTPLQHAQALRAARTFTLAFGNDPLMRYLTSNRSVKELFQHGEEAFMTVIMNLWILRRITLTVESGRGILVATPDRATAKAHNYANTVVDWLTTTLFHAVGALGTADERQRRQEVHTKIHDAATTAFGNRLEDMYFLDVLAVEPESKGLGYDDALLSTFASIAKLTHKAIWLHTSNPAHHRFYETHGFRRVARLVIGDQNPNWHEPPVITYILSLQPGQYKPTETL</sequence>
<protein>
    <submittedName>
        <fullName evidence="1">Uncharacterized protein</fullName>
    </submittedName>
</protein>
<name>A0ACD3B1P7_9AGAR</name>
<proteinExistence type="predicted"/>
<keyword evidence="2" id="KW-1185">Reference proteome</keyword>
<evidence type="ECO:0000313" key="1">
    <source>
        <dbReference type="EMBL" id="TFK71807.1"/>
    </source>
</evidence>
<organism evidence="1 2">
    <name type="scientific">Pluteus cervinus</name>
    <dbReference type="NCBI Taxonomy" id="181527"/>
    <lineage>
        <taxon>Eukaryota</taxon>
        <taxon>Fungi</taxon>
        <taxon>Dikarya</taxon>
        <taxon>Basidiomycota</taxon>
        <taxon>Agaricomycotina</taxon>
        <taxon>Agaricomycetes</taxon>
        <taxon>Agaricomycetidae</taxon>
        <taxon>Agaricales</taxon>
        <taxon>Pluteineae</taxon>
        <taxon>Pluteaceae</taxon>
        <taxon>Pluteus</taxon>
    </lineage>
</organism>
<dbReference type="EMBL" id="ML208293">
    <property type="protein sequence ID" value="TFK71807.1"/>
    <property type="molecule type" value="Genomic_DNA"/>
</dbReference>
<accession>A0ACD3B1P7</accession>